<dbReference type="RefSeq" id="WP_114398732.1">
    <property type="nucleotide sequence ID" value="NZ_QEIM01000087.1"/>
</dbReference>
<sequence length="618" mass="63560">MTATADRPRIAAGLLAELLAAAPARVRRRLDGDPDAAEAWEWRREGEVWTVAAGAETVRLAGALLTDAAQVGCGCLLSPRCLHLLAVLSVLGAAEGSAEQAAPEPVPGEGRASSGEGRASSGADTGVLRLDAPVELADDARAAARLAWDAAANALATGVRATDSLHRAELLRAAALSRAAHLPRLAALCVTVATGLRDHPTPRFELAGYTAALAELLDVAWRLGGGPDRPRPAATRAEVGTGRRDYTELGSLRLYGLASESVVTRSGYAGVVTHVVSAAADGAPVLWRIGDVAPGQASRVRPVYQTGVAFGRLSIGHHELSRSGVFAQRVTASADGRLGTGAGTTATASAGATWWQPPLAGLWAEPFADQLARALAAGSAPGGRTGADLLFLDVTVAGAGEHGELVAVEEHTGRLVRTAPPASLHRTLTANITRLAAVPGLPLRLVARPVVGRPGLLRPVAAAVGAGQRLPAAWAGRINLDVDEVAAGYLVAPAGPQEREPRTVPLPVLGGRREPAAAPAEPPLTRYERTLRRLAEGGRTALGGADSTAARLRRSHLATAADLLAELAAAARERRRTATGESVAPGPDRLALAWLAATTYAAAARAAVDHQVWVTVPA</sequence>
<evidence type="ECO:0008006" key="4">
    <source>
        <dbReference type="Google" id="ProtNLM"/>
    </source>
</evidence>
<reference evidence="2 3" key="1">
    <citation type="submission" date="2018-04" db="EMBL/GenBank/DDBJ databases">
        <title>Novel actinobacteria from marine sediment.</title>
        <authorList>
            <person name="Ng Z.Y."/>
            <person name="Tan G.Y.A."/>
        </authorList>
    </citation>
    <scope>NUCLEOTIDE SEQUENCE [LARGE SCALE GENOMIC DNA]</scope>
    <source>
        <strain evidence="2 3">TPS81</strain>
    </source>
</reference>
<proteinExistence type="predicted"/>
<accession>A0A368T9A0</accession>
<gene>
    <name evidence="2" type="ORF">DEF24_10870</name>
</gene>
<feature type="region of interest" description="Disordered" evidence="1">
    <location>
        <begin position="496"/>
        <end position="524"/>
    </location>
</feature>
<feature type="region of interest" description="Disordered" evidence="1">
    <location>
        <begin position="98"/>
        <end position="124"/>
    </location>
</feature>
<evidence type="ECO:0000313" key="2">
    <source>
        <dbReference type="EMBL" id="RCV59135.1"/>
    </source>
</evidence>
<protein>
    <recommendedName>
        <fullName evidence="4">SWIM-type domain-containing protein</fullName>
    </recommendedName>
</protein>
<evidence type="ECO:0000313" key="3">
    <source>
        <dbReference type="Proteomes" id="UP000253318"/>
    </source>
</evidence>
<organism evidence="2 3">
    <name type="scientific">Marinitenerispora sediminis</name>
    <dbReference type="NCBI Taxonomy" id="1931232"/>
    <lineage>
        <taxon>Bacteria</taxon>
        <taxon>Bacillati</taxon>
        <taxon>Actinomycetota</taxon>
        <taxon>Actinomycetes</taxon>
        <taxon>Streptosporangiales</taxon>
        <taxon>Nocardiopsidaceae</taxon>
        <taxon>Marinitenerispora</taxon>
    </lineage>
</organism>
<feature type="compositionally biased region" description="Low complexity" evidence="1">
    <location>
        <begin position="108"/>
        <end position="123"/>
    </location>
</feature>
<dbReference type="AlphaFoldDB" id="A0A368T9A0"/>
<evidence type="ECO:0000256" key="1">
    <source>
        <dbReference type="SAM" id="MobiDB-lite"/>
    </source>
</evidence>
<dbReference type="OrthoDB" id="246789at2"/>
<name>A0A368T9A0_9ACTN</name>
<keyword evidence="3" id="KW-1185">Reference proteome</keyword>
<dbReference type="EMBL" id="QEIN01000069">
    <property type="protein sequence ID" value="RCV59135.1"/>
    <property type="molecule type" value="Genomic_DNA"/>
</dbReference>
<comment type="caution">
    <text evidence="2">The sequence shown here is derived from an EMBL/GenBank/DDBJ whole genome shotgun (WGS) entry which is preliminary data.</text>
</comment>
<dbReference type="Proteomes" id="UP000253318">
    <property type="component" value="Unassembled WGS sequence"/>
</dbReference>